<evidence type="ECO:0000256" key="1">
    <source>
        <dbReference type="SAM" id="Phobius"/>
    </source>
</evidence>
<proteinExistence type="predicted"/>
<organism evidence="2 3">
    <name type="scientific">Desulfobulbus propionicus (strain ATCC 33891 / DSM 2032 / VKM B-1956 / 1pr3)</name>
    <dbReference type="NCBI Taxonomy" id="577650"/>
    <lineage>
        <taxon>Bacteria</taxon>
        <taxon>Pseudomonadati</taxon>
        <taxon>Thermodesulfobacteriota</taxon>
        <taxon>Desulfobulbia</taxon>
        <taxon>Desulfobulbales</taxon>
        <taxon>Desulfobulbaceae</taxon>
        <taxon>Desulfobulbus</taxon>
    </lineage>
</organism>
<evidence type="ECO:0000313" key="3">
    <source>
        <dbReference type="Proteomes" id="UP000006365"/>
    </source>
</evidence>
<accession>A0A7U4DQE5</accession>
<protein>
    <submittedName>
        <fullName evidence="2">Uncharacterized protein</fullName>
    </submittedName>
</protein>
<name>A0A7U4DQE5_DESPD</name>
<reference evidence="2 3" key="1">
    <citation type="journal article" date="2011" name="Stand. Genomic Sci.">
        <title>Complete genome sequence of Desulfobulbus propionicus type strain (1pr3).</title>
        <authorList>
            <person name="Pagani I."/>
            <person name="Lapidus A."/>
            <person name="Nolan M."/>
            <person name="Lucas S."/>
            <person name="Hammon N."/>
            <person name="Deshpande S."/>
            <person name="Cheng J.F."/>
            <person name="Chertkov O."/>
            <person name="Davenport K."/>
            <person name="Tapia R."/>
            <person name="Han C."/>
            <person name="Goodwin L."/>
            <person name="Pitluck S."/>
            <person name="Liolios K."/>
            <person name="Mavromatis K."/>
            <person name="Ivanova N."/>
            <person name="Mikhailova N."/>
            <person name="Pati A."/>
            <person name="Chen A."/>
            <person name="Palaniappan K."/>
            <person name="Land M."/>
            <person name="Hauser L."/>
            <person name="Chang Y.J."/>
            <person name="Jeffries C.D."/>
            <person name="Detter J.C."/>
            <person name="Brambilla E."/>
            <person name="Kannan K.P."/>
            <person name="Djao O.D."/>
            <person name="Rohde M."/>
            <person name="Pukall R."/>
            <person name="Spring S."/>
            <person name="Goker M."/>
            <person name="Sikorski J."/>
            <person name="Woyke T."/>
            <person name="Bristow J."/>
            <person name="Eisen J.A."/>
            <person name="Markowitz V."/>
            <person name="Hugenholtz P."/>
            <person name="Kyrpides N.C."/>
            <person name="Klenk H.P."/>
        </authorList>
    </citation>
    <scope>NUCLEOTIDE SEQUENCE [LARGE SCALE GENOMIC DNA]</scope>
    <source>
        <strain evidence="3">ATCC 33891 / DSM 2032 / 1pr3</strain>
    </source>
</reference>
<keyword evidence="3" id="KW-1185">Reference proteome</keyword>
<dbReference type="Proteomes" id="UP000006365">
    <property type="component" value="Chromosome"/>
</dbReference>
<keyword evidence="1" id="KW-0812">Transmembrane</keyword>
<dbReference type="GO" id="GO:0005886">
    <property type="term" value="C:plasma membrane"/>
    <property type="evidence" value="ECO:0007669"/>
    <property type="project" value="UniProtKB-SubCell"/>
</dbReference>
<dbReference type="GO" id="GO:0015081">
    <property type="term" value="F:sodium ion transmembrane transporter activity"/>
    <property type="evidence" value="ECO:0007669"/>
    <property type="project" value="InterPro"/>
</dbReference>
<dbReference type="GO" id="GO:0036376">
    <property type="term" value="P:sodium ion export across plasma membrane"/>
    <property type="evidence" value="ECO:0007669"/>
    <property type="project" value="InterPro"/>
</dbReference>
<dbReference type="RefSeq" id="WP_015725539.1">
    <property type="nucleotide sequence ID" value="NC_014972.1"/>
</dbReference>
<dbReference type="EMBL" id="CP002364">
    <property type="protein sequence ID" value="ADW19014.1"/>
    <property type="molecule type" value="Genomic_DNA"/>
</dbReference>
<gene>
    <name evidence="2" type="ordered locus">Despr_2880</name>
</gene>
<sequence length="132" mass="14454">MFGFEAISHHNGWAVAATGACIVFTGLATLSFVISQLHKLVALLDRPPKVTVEVVPEEKPKTPPLPDCPNDLALTVSRYQPLIEELDPEFALADLYALAKKYHLPHPHLSIRCLVDGGKLQPLGDGMFRFVA</sequence>
<dbReference type="KEGG" id="dpr:Despr_2880"/>
<feature type="transmembrane region" description="Helical" evidence="1">
    <location>
        <begin position="12"/>
        <end position="34"/>
    </location>
</feature>
<evidence type="ECO:0000313" key="2">
    <source>
        <dbReference type="EMBL" id="ADW19014.1"/>
    </source>
</evidence>
<keyword evidence="1" id="KW-1133">Transmembrane helix</keyword>
<keyword evidence="1" id="KW-0472">Membrane</keyword>
<dbReference type="AlphaFoldDB" id="A0A7U4DQE5"/>